<name>A0A2V3PNV7_9BACT</name>
<evidence type="ECO:0008006" key="3">
    <source>
        <dbReference type="Google" id="ProtNLM"/>
    </source>
</evidence>
<dbReference type="AlphaFoldDB" id="A0A2V3PNV7"/>
<proteinExistence type="predicted"/>
<keyword evidence="2" id="KW-1185">Reference proteome</keyword>
<accession>A0A2V3PNV7</accession>
<evidence type="ECO:0000313" key="2">
    <source>
        <dbReference type="Proteomes" id="UP000247973"/>
    </source>
</evidence>
<protein>
    <recommendedName>
        <fullName evidence="3">DUF1064 domain-containing protein</fullName>
    </recommendedName>
</protein>
<comment type="caution">
    <text evidence="1">The sequence shown here is derived from an EMBL/GenBank/DDBJ whole genome shotgun (WGS) entry which is preliminary data.</text>
</comment>
<dbReference type="OrthoDB" id="6688892at2"/>
<gene>
    <name evidence="1" type="ORF">CLV62_12053</name>
</gene>
<reference evidence="1 2" key="1">
    <citation type="submission" date="2018-03" db="EMBL/GenBank/DDBJ databases">
        <title>Genomic Encyclopedia of Archaeal and Bacterial Type Strains, Phase II (KMG-II): from individual species to whole genera.</title>
        <authorList>
            <person name="Goeker M."/>
        </authorList>
    </citation>
    <scope>NUCLEOTIDE SEQUENCE [LARGE SCALE GENOMIC DNA]</scope>
    <source>
        <strain evidence="1 2">DSM 100214</strain>
    </source>
</reference>
<evidence type="ECO:0000313" key="1">
    <source>
        <dbReference type="EMBL" id="PXV62365.1"/>
    </source>
</evidence>
<dbReference type="RefSeq" id="WP_110311499.1">
    <property type="nucleotide sequence ID" value="NZ_QICL01000020.1"/>
</dbReference>
<dbReference type="Proteomes" id="UP000247973">
    <property type="component" value="Unassembled WGS sequence"/>
</dbReference>
<dbReference type="EMBL" id="QICL01000020">
    <property type="protein sequence ID" value="PXV62365.1"/>
    <property type="molecule type" value="Genomic_DNA"/>
</dbReference>
<organism evidence="1 2">
    <name type="scientific">Dysgonomonas alginatilytica</name>
    <dbReference type="NCBI Taxonomy" id="1605892"/>
    <lineage>
        <taxon>Bacteria</taxon>
        <taxon>Pseudomonadati</taxon>
        <taxon>Bacteroidota</taxon>
        <taxon>Bacteroidia</taxon>
        <taxon>Bacteroidales</taxon>
        <taxon>Dysgonomonadaceae</taxon>
        <taxon>Dysgonomonas</taxon>
    </lineage>
</organism>
<sequence length="136" mass="16161">MKPTNTKLIPLDNKGKYTNHFGNFKSKAEADRYEVLLNMEKEGQITQLQRRVSFTLLEAVTVIRYEKEVLKTKTKTIKKKVCVEYPVNFEANFTYRNIKGKLRVEVVKTDKEYKDPTYIIKRKLMRYLHNIVIIEN</sequence>